<feature type="compositionally biased region" description="Polar residues" evidence="1">
    <location>
        <begin position="740"/>
        <end position="750"/>
    </location>
</feature>
<dbReference type="GO" id="GO:0000724">
    <property type="term" value="P:double-strand break repair via homologous recombination"/>
    <property type="evidence" value="ECO:0007669"/>
    <property type="project" value="InterPro"/>
</dbReference>
<dbReference type="InterPro" id="IPR012340">
    <property type="entry name" value="NA-bd_OB-fold"/>
</dbReference>
<feature type="region of interest" description="Disordered" evidence="1">
    <location>
        <begin position="1132"/>
        <end position="1153"/>
    </location>
</feature>
<organism evidence="4 5">
    <name type="scientific">Thalassiosira oceanica</name>
    <name type="common">Marine diatom</name>
    <dbReference type="NCBI Taxonomy" id="159749"/>
    <lineage>
        <taxon>Eukaryota</taxon>
        <taxon>Sar</taxon>
        <taxon>Stramenopiles</taxon>
        <taxon>Ochrophyta</taxon>
        <taxon>Bacillariophyta</taxon>
        <taxon>Coscinodiscophyceae</taxon>
        <taxon>Thalassiosirophycidae</taxon>
        <taxon>Thalassiosirales</taxon>
        <taxon>Thalassiosiraceae</taxon>
        <taxon>Thalassiosira</taxon>
    </lineage>
</organism>
<dbReference type="InterPro" id="IPR036315">
    <property type="entry name" value="BRCA2_hlx_sf"/>
</dbReference>
<dbReference type="SUPFAM" id="SSF81872">
    <property type="entry name" value="BRCA2 helical domain"/>
    <property type="match status" value="1"/>
</dbReference>
<dbReference type="InterPro" id="IPR015525">
    <property type="entry name" value="BRCA2"/>
</dbReference>
<dbReference type="eggNOG" id="KOG4751">
    <property type="taxonomic scope" value="Eukaryota"/>
</dbReference>
<evidence type="ECO:0000313" key="4">
    <source>
        <dbReference type="EMBL" id="EJK75325.1"/>
    </source>
</evidence>
<feature type="region of interest" description="Disordered" evidence="1">
    <location>
        <begin position="93"/>
        <end position="121"/>
    </location>
</feature>
<feature type="domain" description="BRCA2 OB1" evidence="2">
    <location>
        <begin position="1347"/>
        <end position="1471"/>
    </location>
</feature>
<evidence type="ECO:0000259" key="3">
    <source>
        <dbReference type="Pfam" id="PF09169"/>
    </source>
</evidence>
<dbReference type="PANTHER" id="PTHR11289:SF0">
    <property type="entry name" value="BREAST CANCER TYPE 2 SUSCEPTIBILITY PROTEIN"/>
    <property type="match status" value="1"/>
</dbReference>
<feature type="region of interest" description="Disordered" evidence="1">
    <location>
        <begin position="735"/>
        <end position="760"/>
    </location>
</feature>
<dbReference type="EMBL" id="AGNL01002995">
    <property type="protein sequence ID" value="EJK75325.1"/>
    <property type="molecule type" value="Genomic_DNA"/>
</dbReference>
<evidence type="ECO:0000313" key="5">
    <source>
        <dbReference type="Proteomes" id="UP000266841"/>
    </source>
</evidence>
<dbReference type="SUPFAM" id="SSF50249">
    <property type="entry name" value="Nucleic acid-binding proteins"/>
    <property type="match status" value="2"/>
</dbReference>
<feature type="compositionally biased region" description="Low complexity" evidence="1">
    <location>
        <begin position="1137"/>
        <end position="1153"/>
    </location>
</feature>
<feature type="compositionally biased region" description="Polar residues" evidence="1">
    <location>
        <begin position="237"/>
        <end position="249"/>
    </location>
</feature>
<evidence type="ECO:0000256" key="1">
    <source>
        <dbReference type="SAM" id="MobiDB-lite"/>
    </source>
</evidence>
<keyword evidence="5" id="KW-1185">Reference proteome</keyword>
<feature type="compositionally biased region" description="Polar residues" evidence="1">
    <location>
        <begin position="93"/>
        <end position="102"/>
    </location>
</feature>
<comment type="caution">
    <text evidence="4">The sequence shown here is derived from an EMBL/GenBank/DDBJ whole genome shotgun (WGS) entry which is preliminary data.</text>
</comment>
<dbReference type="GO" id="GO:0006355">
    <property type="term" value="P:regulation of DNA-templated transcription"/>
    <property type="evidence" value="ECO:0007669"/>
    <property type="project" value="TreeGrafter"/>
</dbReference>
<feature type="region of interest" description="Disordered" evidence="1">
    <location>
        <begin position="217"/>
        <end position="258"/>
    </location>
</feature>
<dbReference type="PANTHER" id="PTHR11289">
    <property type="entry name" value="BREAST CANCER TYPE 2 SUSCEPTIBILITY PROTEIN BRCA2"/>
    <property type="match status" value="1"/>
</dbReference>
<dbReference type="InterPro" id="IPR015252">
    <property type="entry name" value="BRCA2_hlx"/>
</dbReference>
<evidence type="ECO:0008006" key="6">
    <source>
        <dbReference type="Google" id="ProtNLM"/>
    </source>
</evidence>
<dbReference type="Pfam" id="PF09169">
    <property type="entry name" value="BRCA-2_helical"/>
    <property type="match status" value="1"/>
</dbReference>
<gene>
    <name evidence="4" type="ORF">THAOC_02951</name>
</gene>
<dbReference type="Pfam" id="PF09103">
    <property type="entry name" value="BRCA-2_OB1"/>
    <property type="match status" value="1"/>
</dbReference>
<proteinExistence type="predicted"/>
<dbReference type="Gene3D" id="2.40.50.140">
    <property type="entry name" value="Nucleic acid-binding proteins"/>
    <property type="match status" value="2"/>
</dbReference>
<dbReference type="Proteomes" id="UP000266841">
    <property type="component" value="Unassembled WGS sequence"/>
</dbReference>
<dbReference type="InterPro" id="IPR015187">
    <property type="entry name" value="BRCA2_OB_1"/>
</dbReference>
<sequence>RECRDDKSIFKAKVPETTVDECDTLGNNVPFSGGDADEQNVAKLVENLRELVNVSGGDFDEERADVLTEKKPSKSDIKPVGENDLSSMIQECSTEASHSISSDLHEERLPSSGVESSEGMTFEKKDNTALQGTIKSVGDLQPDIGTTTSVAVDEHGVCGDRQSFICEEENLVPAEAAGQHIIAHRSQTKTATIPFIPMTQQAPDFDYMTQASPRKVKAADPASHPSKLPSNCLLGKNSRSSNSTIDRGTSSSIYPQSYYSINGGNSQINRPADANGKATDPYADRVERSLESELVDRTCGDVPSDYKNQNQQADDFRFAGSSNITSVSDESKDRTIRVEMHRCSKGREGCGGSSTGKAFPGFGTAGQRNPIIITKEQLARASLLLNGDDSPPPPATSSCESAKLSITRESVASADVFQVNGSRISVSAEVVGRAAKLLPSSNIVAEVGLHQSSKDWQSSKVWSIYDDKDEPRDACEQQSATFGAVELFQEERHEGEEGCVKESLSNQLDVQESASHLPDLTAGFCVAGSSKKITVSADQLSTATRLLLGGHEQSENAGQQHFRIKGRNNNMAVTDDRLKLPTKPCVYDEQSGALAGSTGKAASSGFECAESNTSTLLPGDYISNTRKRPDGNEAASEVCEASRRDSPLIEAGATIGFRTAGSSQAISVSEEQLANAMGLLNDRPFEDPRSTVPTSSKYPTVASSVETSGLAGSSSLKGFQTARSGKTVAIAEESIKKSESLSQPKKSTSKPPDGQIGFKTAGNNKAITLSNEQLFMGEQLLLGRCAQNKGSDANVSMASTNEECSNIVLRMADIAGNGLNPAVSRKIIRLPKEEATTVADQPFKDNYSSHPSDGAATSVSSFATAGTGNSISVSKEEMATASHFLMDDVINPRSSKIPENNETPGSGTSAFALFRSAGSDTMIHICEEHLNRASDLLSKNDQPPSLGKLPKSSALQTTGFQIAGSGKSIRISDEQMRNAQRLITDEDEKRLADPCVDDFTDSGFANTNLLVSGGSCDIEAGSAATKPRPRVRFSLDNISNNGNDRPLMPAGFLFAGSARKVPVNQASLDRASRLLNDESSDFSTPYSDQHNPSPHAKLKENFAGNGQGVLFPLPLDGPNIVTETKCALSRLEDPNGSTKVQTSTPPTTVSHTPFQEIPTEFDESLQSVMKSKRLFGESQSASEFKSLKDEEEGAAQQHGNFAGVDEYYKITLRRLARGEVKKITWEDCIENGLREVTLRVTSSNATKLRFKREDGSPLFLFGQGVPPKCAYTGKVAELNGWLIDQGCDESLLCTKWIQNHYRWIVWKLAAMERRFPMQLGGRYLNYGHVLSQLKSRYERELVAARRPALRKMLNKDVAAGIPIILCVSQVLRFRSKKPDGGVAEELRLELTDGWYSIPALVDSVLAIYVEKGTIKIGSKIAVCNAQLAGSDDGVDPLDDSYDSSKRNCPLLLRITANSTRPAKWHARLGYVPPKSLENHAGTILVKSLDDIHPNGGSIPAIDLVVCKAYHRMYREELINENKQVYSTNHLTEAEESSRKIEFDSKDQRAREKLADSAQKECLKELDEDAPPEWKEMVESNSPEEHYDKLCDVNRKIVDDWSHKRAVLLQSMVSKSVEHSMADHLTTERASIPYVKVLVKALFRNGTKRGTERRQVAAELTAWRVTDDHLAVLREGNVIRMKSLNVKSDGKGLLQLSSKADTPMELLAPQPSRYQLRQSGYEERSALSFIRLNLLSKQKHLNLIEREVDIVGVIMKIEREGENSSIAYLTDESGLVISLTRNHTAHCADPFHIGSVEAVLPAVAEVSNVQISSFDANNQCVRCAWGLATSKSRLSSNDVRRNELQCWHGTSEGEEVCKSALDRLNAGVTRLAGPASQDRLCFGYLMGFELDHQMLGTHVCAILDVGDEELMTILLPMGLLAKTLQLLKNEAAPVSNPFVAKAFDSGTLELLNIFCRANQRFIRVSTKLAASYSGNVSLLEAVDVSIGRVEELSRLYLHKEKYIQNRRESKYMQKAG</sequence>
<feature type="compositionally biased region" description="Polar residues" evidence="1">
    <location>
        <begin position="691"/>
        <end position="703"/>
    </location>
</feature>
<protein>
    <recommendedName>
        <fullName evidence="6">Tower domain-containing protein</fullName>
    </recommendedName>
</protein>
<feature type="domain" description="Breast cancer type 2 susceptibility protein helical" evidence="3">
    <location>
        <begin position="1209"/>
        <end position="1340"/>
    </location>
</feature>
<feature type="region of interest" description="Disordered" evidence="1">
    <location>
        <begin position="684"/>
        <end position="703"/>
    </location>
</feature>
<accession>K0TD22</accession>
<feature type="non-terminal residue" evidence="4">
    <location>
        <position position="1"/>
    </location>
</feature>
<evidence type="ECO:0000259" key="2">
    <source>
        <dbReference type="Pfam" id="PF09103"/>
    </source>
</evidence>
<reference evidence="4 5" key="1">
    <citation type="journal article" date="2012" name="Genome Biol.">
        <title>Genome and low-iron response of an oceanic diatom adapted to chronic iron limitation.</title>
        <authorList>
            <person name="Lommer M."/>
            <person name="Specht M."/>
            <person name="Roy A.S."/>
            <person name="Kraemer L."/>
            <person name="Andreson R."/>
            <person name="Gutowska M.A."/>
            <person name="Wolf J."/>
            <person name="Bergner S.V."/>
            <person name="Schilhabel M.B."/>
            <person name="Klostermeier U.C."/>
            <person name="Beiko R.G."/>
            <person name="Rosenstiel P."/>
            <person name="Hippler M."/>
            <person name="Laroche J."/>
        </authorList>
    </citation>
    <scope>NUCLEOTIDE SEQUENCE [LARGE SCALE GENOMIC DNA]</scope>
    <source>
        <strain evidence="4 5">CCMP1005</strain>
    </source>
</reference>
<dbReference type="OrthoDB" id="207430at2759"/>
<name>K0TD22_THAOC</name>